<keyword evidence="5" id="KW-0472">Membrane</keyword>
<feature type="transmembrane region" description="Helical" evidence="5">
    <location>
        <begin position="646"/>
        <end position="665"/>
    </location>
</feature>
<evidence type="ECO:0000313" key="6">
    <source>
        <dbReference type="EMBL" id="KAG5843889.1"/>
    </source>
</evidence>
<dbReference type="PRINTS" id="PR00019">
    <property type="entry name" value="LEURICHRPT"/>
</dbReference>
<name>A0A9D3M7H4_ANGAN</name>
<keyword evidence="2" id="KW-0732">Signal</keyword>
<dbReference type="PANTHER" id="PTHR45712:SF22">
    <property type="entry name" value="INSULIN-LIKE GROWTH FACTOR-BINDING PROTEIN COMPLEX ACID LABILE SUBUNIT"/>
    <property type="match status" value="1"/>
</dbReference>
<dbReference type="Gene3D" id="3.80.10.10">
    <property type="entry name" value="Ribonuclease Inhibitor"/>
    <property type="match status" value="4"/>
</dbReference>
<dbReference type="SUPFAM" id="SSF52047">
    <property type="entry name" value="RNI-like"/>
    <property type="match status" value="1"/>
</dbReference>
<dbReference type="EMBL" id="JAFIRN010000008">
    <property type="protein sequence ID" value="KAG5843889.1"/>
    <property type="molecule type" value="Genomic_DNA"/>
</dbReference>
<dbReference type="PANTHER" id="PTHR45712">
    <property type="entry name" value="AGAP008170-PA"/>
    <property type="match status" value="1"/>
</dbReference>
<dbReference type="Pfam" id="PF13855">
    <property type="entry name" value="LRR_8"/>
    <property type="match status" value="4"/>
</dbReference>
<dbReference type="FunFam" id="3.80.10.10:FF:000770">
    <property type="entry name" value="Uncharacterized protein"/>
    <property type="match status" value="1"/>
</dbReference>
<keyword evidence="7" id="KW-1185">Reference proteome</keyword>
<keyword evidence="5" id="KW-0812">Transmembrane</keyword>
<dbReference type="SUPFAM" id="SSF52058">
    <property type="entry name" value="L domain-like"/>
    <property type="match status" value="2"/>
</dbReference>
<keyword evidence="1" id="KW-0433">Leucine-rich repeat</keyword>
<dbReference type="InterPro" id="IPR050333">
    <property type="entry name" value="SLRP"/>
</dbReference>
<dbReference type="Proteomes" id="UP001044222">
    <property type="component" value="Chromosome 8"/>
</dbReference>
<accession>A0A9D3M7H4</accession>
<gene>
    <name evidence="6" type="ORF">ANANG_G00155690</name>
</gene>
<dbReference type="InterPro" id="IPR003591">
    <property type="entry name" value="Leu-rich_rpt_typical-subtyp"/>
</dbReference>
<keyword evidence="5" id="KW-1133">Transmembrane helix</keyword>
<evidence type="ECO:0000256" key="5">
    <source>
        <dbReference type="SAM" id="Phobius"/>
    </source>
</evidence>
<keyword evidence="4" id="KW-0325">Glycoprotein</keyword>
<sequence length="682" mass="76594">MQDIPTGCVSWLLELKGESNTHKSTMGAYLWFFLAFVHEATATFRPRQPSLCHVVQNNVYCNDMNLRTVPAQLPPDMHTLDLSRNLLQNLTQEVLAVYTSIHHLNLHSNKIQFIQPGLFRDMINLQELDLSKNYLDIFAMSKAEVGPLPTVKRLSLSGNGLYSGMTDYFLHDAPSLMNISLDGNSITKISKDTFSGSSALRNVDLHNNVILEIEEGAFESLADLSELDLSMNSITCITDFNLPQLKLLNLSRNSLESFQTVDSDFQYELLHLDLQENKIHYFPVLPKRNKLIYLDLSRNLMRSVNTTNLMEDALSASQNAHNDLPRLLYLDLSYNQIKSISASFFGGLGALEFLNLSNNCLESFSVDRNSPLNNLKILDLSFNALQNLSFEENTLRSLEELYLNGYVLGPIEPSIFRRLPRIRDLHLQQSYLTMCGSHHRLSPKGYRSQAGNCIFFSSIPTLSRLYLSGPGLQSVPQGAFHGTPLRVLDLSRNPGLDIHKNAFSGLEKSLTHLSLRENDLLALSTDLSLLSGLRDVDLSLNRLTALPLWNKESSIESLNLQSNSLVTLEYSTVLALEKTLKTLYLGSNPLSCCGNLQFLHMVQGSSLDIPDISSVTCRYTQSSEREEVAIASVQQERCETLDRKSLGIIIITITALVLIAVLVLFSKLCHPRRYRLTRSFKA</sequence>
<evidence type="ECO:0000313" key="7">
    <source>
        <dbReference type="Proteomes" id="UP001044222"/>
    </source>
</evidence>
<dbReference type="InterPro" id="IPR032675">
    <property type="entry name" value="LRR_dom_sf"/>
</dbReference>
<organism evidence="6 7">
    <name type="scientific">Anguilla anguilla</name>
    <name type="common">European freshwater eel</name>
    <name type="synonym">Muraena anguilla</name>
    <dbReference type="NCBI Taxonomy" id="7936"/>
    <lineage>
        <taxon>Eukaryota</taxon>
        <taxon>Metazoa</taxon>
        <taxon>Chordata</taxon>
        <taxon>Craniata</taxon>
        <taxon>Vertebrata</taxon>
        <taxon>Euteleostomi</taxon>
        <taxon>Actinopterygii</taxon>
        <taxon>Neopterygii</taxon>
        <taxon>Teleostei</taxon>
        <taxon>Anguilliformes</taxon>
        <taxon>Anguillidae</taxon>
        <taxon>Anguilla</taxon>
    </lineage>
</organism>
<dbReference type="InterPro" id="IPR001611">
    <property type="entry name" value="Leu-rich_rpt"/>
</dbReference>
<evidence type="ECO:0000256" key="4">
    <source>
        <dbReference type="ARBA" id="ARBA00023180"/>
    </source>
</evidence>
<evidence type="ECO:0008006" key="8">
    <source>
        <dbReference type="Google" id="ProtNLM"/>
    </source>
</evidence>
<keyword evidence="3" id="KW-0677">Repeat</keyword>
<protein>
    <recommendedName>
        <fullName evidence="8">LRRCT domain-containing protein</fullName>
    </recommendedName>
</protein>
<dbReference type="PROSITE" id="PS51450">
    <property type="entry name" value="LRR"/>
    <property type="match status" value="5"/>
</dbReference>
<evidence type="ECO:0000256" key="2">
    <source>
        <dbReference type="ARBA" id="ARBA00022729"/>
    </source>
</evidence>
<proteinExistence type="predicted"/>
<comment type="caution">
    <text evidence="6">The sequence shown here is derived from an EMBL/GenBank/DDBJ whole genome shotgun (WGS) entry which is preliminary data.</text>
</comment>
<dbReference type="AlphaFoldDB" id="A0A9D3M7H4"/>
<evidence type="ECO:0000256" key="3">
    <source>
        <dbReference type="ARBA" id="ARBA00022737"/>
    </source>
</evidence>
<evidence type="ECO:0000256" key="1">
    <source>
        <dbReference type="ARBA" id="ARBA00022614"/>
    </source>
</evidence>
<dbReference type="SMART" id="SM00365">
    <property type="entry name" value="LRR_SD22"/>
    <property type="match status" value="4"/>
</dbReference>
<reference evidence="6" key="1">
    <citation type="submission" date="2021-01" db="EMBL/GenBank/DDBJ databases">
        <title>A chromosome-scale assembly of European eel, Anguilla anguilla.</title>
        <authorList>
            <person name="Henkel C."/>
            <person name="Jong-Raadsen S.A."/>
            <person name="Dufour S."/>
            <person name="Weltzien F.-A."/>
            <person name="Palstra A.P."/>
            <person name="Pelster B."/>
            <person name="Spaink H.P."/>
            <person name="Van Den Thillart G.E."/>
            <person name="Jansen H."/>
            <person name="Zahm M."/>
            <person name="Klopp C."/>
            <person name="Cedric C."/>
            <person name="Louis A."/>
            <person name="Berthelot C."/>
            <person name="Parey E."/>
            <person name="Roest Crollius H."/>
            <person name="Montfort J."/>
            <person name="Robinson-Rechavi M."/>
            <person name="Bucao C."/>
            <person name="Bouchez O."/>
            <person name="Gislard M."/>
            <person name="Lluch J."/>
            <person name="Milhes M."/>
            <person name="Lampietro C."/>
            <person name="Lopez Roques C."/>
            <person name="Donnadieu C."/>
            <person name="Braasch I."/>
            <person name="Desvignes T."/>
            <person name="Postlethwait J."/>
            <person name="Bobe J."/>
            <person name="Guiguen Y."/>
            <person name="Dirks R."/>
        </authorList>
    </citation>
    <scope>NUCLEOTIDE SEQUENCE</scope>
    <source>
        <strain evidence="6">Tag_6206</strain>
        <tissue evidence="6">Liver</tissue>
    </source>
</reference>
<dbReference type="SMART" id="SM00369">
    <property type="entry name" value="LRR_TYP"/>
    <property type="match status" value="12"/>
</dbReference>